<dbReference type="SMART" id="SM00091">
    <property type="entry name" value="PAS"/>
    <property type="match status" value="4"/>
</dbReference>
<dbReference type="InterPro" id="IPR013656">
    <property type="entry name" value="PAS_4"/>
</dbReference>
<dbReference type="GO" id="GO:0004673">
    <property type="term" value="F:protein histidine kinase activity"/>
    <property type="evidence" value="ECO:0007669"/>
    <property type="project" value="UniProtKB-EC"/>
</dbReference>
<reference evidence="8 9" key="1">
    <citation type="submission" date="2016-11" db="EMBL/GenBank/DDBJ databases">
        <authorList>
            <person name="Jaros S."/>
            <person name="Januszkiewicz K."/>
            <person name="Wedrychowicz H."/>
        </authorList>
    </citation>
    <scope>NUCLEOTIDE SEQUENCE [LARGE SCALE GENOMIC DNA]</scope>
    <source>
        <strain evidence="8 9">DSM 27063</strain>
    </source>
</reference>
<dbReference type="CDD" id="cd00130">
    <property type="entry name" value="PAS"/>
    <property type="match status" value="4"/>
</dbReference>
<evidence type="ECO:0000313" key="9">
    <source>
        <dbReference type="Proteomes" id="UP000184050"/>
    </source>
</evidence>
<accession>A0A1M6I1I0</accession>
<evidence type="ECO:0000256" key="2">
    <source>
        <dbReference type="ARBA" id="ARBA00012438"/>
    </source>
</evidence>
<evidence type="ECO:0000259" key="6">
    <source>
        <dbReference type="PROSITE" id="PS50112"/>
    </source>
</evidence>
<feature type="domain" description="PAS" evidence="6">
    <location>
        <begin position="443"/>
        <end position="512"/>
    </location>
</feature>
<comment type="catalytic activity">
    <reaction evidence="1">
        <text>ATP + protein L-histidine = ADP + protein N-phospho-L-histidine.</text>
        <dbReference type="EC" id="2.7.13.3"/>
    </reaction>
</comment>
<dbReference type="InterPro" id="IPR013655">
    <property type="entry name" value="PAS_fold_3"/>
</dbReference>
<evidence type="ECO:0000313" key="8">
    <source>
        <dbReference type="EMBL" id="SHJ28297.1"/>
    </source>
</evidence>
<feature type="domain" description="PAC" evidence="7">
    <location>
        <begin position="392"/>
        <end position="442"/>
    </location>
</feature>
<dbReference type="STRING" id="1168035.SAMN05444280_11548"/>
<dbReference type="RefSeq" id="WP_073169261.1">
    <property type="nucleotide sequence ID" value="NZ_FQZE01000015.1"/>
</dbReference>
<keyword evidence="9" id="KW-1185">Reference proteome</keyword>
<feature type="domain" description="PAC" evidence="7">
    <location>
        <begin position="264"/>
        <end position="316"/>
    </location>
</feature>
<dbReference type="NCBIfam" id="TIGR00229">
    <property type="entry name" value="sensory_box"/>
    <property type="match status" value="4"/>
</dbReference>
<organism evidence="8 9">
    <name type="scientific">Tangfeifania diversioriginum</name>
    <dbReference type="NCBI Taxonomy" id="1168035"/>
    <lineage>
        <taxon>Bacteria</taxon>
        <taxon>Pseudomonadati</taxon>
        <taxon>Bacteroidota</taxon>
        <taxon>Bacteroidia</taxon>
        <taxon>Marinilabiliales</taxon>
        <taxon>Prolixibacteraceae</taxon>
        <taxon>Tangfeifania</taxon>
    </lineage>
</organism>
<dbReference type="Pfam" id="PF00989">
    <property type="entry name" value="PAS"/>
    <property type="match status" value="1"/>
</dbReference>
<feature type="domain" description="PAS" evidence="6">
    <location>
        <begin position="186"/>
        <end position="259"/>
    </location>
</feature>
<feature type="domain" description="PAC" evidence="7">
    <location>
        <begin position="515"/>
        <end position="567"/>
    </location>
</feature>
<keyword evidence="4" id="KW-0808">Transferase</keyword>
<dbReference type="EC" id="2.7.13.3" evidence="2"/>
<protein>
    <recommendedName>
        <fullName evidence="2">histidine kinase</fullName>
        <ecNumber evidence="2">2.7.13.3</ecNumber>
    </recommendedName>
</protein>
<dbReference type="Proteomes" id="UP000184050">
    <property type="component" value="Unassembled WGS sequence"/>
</dbReference>
<dbReference type="EMBL" id="FQZE01000015">
    <property type="protein sequence ID" value="SHJ28297.1"/>
    <property type="molecule type" value="Genomic_DNA"/>
</dbReference>
<feature type="domain" description="PAS" evidence="6">
    <location>
        <begin position="317"/>
        <end position="387"/>
    </location>
</feature>
<keyword evidence="5" id="KW-0418">Kinase</keyword>
<evidence type="ECO:0000256" key="1">
    <source>
        <dbReference type="ARBA" id="ARBA00000085"/>
    </source>
</evidence>
<dbReference type="InterPro" id="IPR001610">
    <property type="entry name" value="PAC"/>
</dbReference>
<dbReference type="PANTHER" id="PTHR43304:SF1">
    <property type="entry name" value="PAC DOMAIN-CONTAINING PROTEIN"/>
    <property type="match status" value="1"/>
</dbReference>
<evidence type="ECO:0000256" key="4">
    <source>
        <dbReference type="ARBA" id="ARBA00022679"/>
    </source>
</evidence>
<evidence type="ECO:0000256" key="3">
    <source>
        <dbReference type="ARBA" id="ARBA00022553"/>
    </source>
</evidence>
<sequence length="746" mass="86561">MEPILYSDQPDGRKSLKERIRALLLKQNYNLSENELNEVLEEVGFYQQALEKRTHDLGEREKELNCLYNLSLLVEKPDITAKELFQSLVELVPGSWQYPEITCARIIYNGKEFKTANFKETPWKQSAPVLVDNEKKGTFDIFLLEEKPDLGEGPFLKEERNLLDTLAKNVGYFLERRKMIKALRDSEENQRVILHSLGDAVIAADTNGQVIQMNPIAEQLTGWSFSEAGNKPIDVVFRIVNATTGRKVENPVKRVLETGKIVGLANHTKLISKNGKEYQISDSGAPIKDDQGAVMGVVLVFRDVTEEYNIQQKLKENEERFRVIVEGAPDPIFIQSEMKFAYLNPVACKLFGVKSADELVGTPVMERFHPDYHEKIRERVRNLNTERKSVVEPLEQIFLRVDGSEVWVETSGEPIFYKGKNGALVFVRDITARKKAEKELAHSHELMRYIIEHANSAVAVHDCDLKYVYVSQQYLQQYKLVETDIIGKNHYDIFPDLPQKWRDVHQKALRGEVSKAERDPYYRDDGSIDWTRWECRPWYKADGEIGGIVLYTEVITERIEAENALRENERRLSTLMDNLPGMAYRCKNDAEWTMEFVSSGCLPLTGYPADELNNNEVISYGQLIHPDDRKKVWEEVQAAIKENRSFVTEYWITDKNGKEHWVWEQGRAINSDSEEQDYIEGFIMDITQRKLAETELKQRMEELEKFNRVMVGRENRMIELKRDINELLMKLGQPKKYRIQDENEEN</sequence>
<dbReference type="AlphaFoldDB" id="A0A1M6I1I0"/>
<dbReference type="InterPro" id="IPR052162">
    <property type="entry name" value="Sensor_kinase/Photoreceptor"/>
</dbReference>
<evidence type="ECO:0000256" key="5">
    <source>
        <dbReference type="ARBA" id="ARBA00022777"/>
    </source>
</evidence>
<dbReference type="InterPro" id="IPR035965">
    <property type="entry name" value="PAS-like_dom_sf"/>
</dbReference>
<dbReference type="OrthoDB" id="6231at2"/>
<proteinExistence type="predicted"/>
<dbReference type="InterPro" id="IPR000014">
    <property type="entry name" value="PAS"/>
</dbReference>
<dbReference type="InterPro" id="IPR000700">
    <property type="entry name" value="PAS-assoc_C"/>
</dbReference>
<dbReference type="PANTHER" id="PTHR43304">
    <property type="entry name" value="PHYTOCHROME-LIKE PROTEIN CPH1"/>
    <property type="match status" value="1"/>
</dbReference>
<gene>
    <name evidence="8" type="ORF">SAMN05444280_11548</name>
</gene>
<dbReference type="PROSITE" id="PS50113">
    <property type="entry name" value="PAC"/>
    <property type="match status" value="4"/>
</dbReference>
<dbReference type="Gene3D" id="3.30.450.20">
    <property type="entry name" value="PAS domain"/>
    <property type="match status" value="4"/>
</dbReference>
<dbReference type="InterPro" id="IPR013767">
    <property type="entry name" value="PAS_fold"/>
</dbReference>
<dbReference type="SUPFAM" id="SSF55785">
    <property type="entry name" value="PYP-like sensor domain (PAS domain)"/>
    <property type="match status" value="4"/>
</dbReference>
<name>A0A1M6I1I0_9BACT</name>
<dbReference type="Pfam" id="PF08447">
    <property type="entry name" value="PAS_3"/>
    <property type="match status" value="1"/>
</dbReference>
<feature type="domain" description="PAS" evidence="6">
    <location>
        <begin position="568"/>
        <end position="643"/>
    </location>
</feature>
<feature type="domain" description="PAC" evidence="7">
    <location>
        <begin position="646"/>
        <end position="698"/>
    </location>
</feature>
<evidence type="ECO:0000259" key="7">
    <source>
        <dbReference type="PROSITE" id="PS50113"/>
    </source>
</evidence>
<dbReference type="Pfam" id="PF08448">
    <property type="entry name" value="PAS_4"/>
    <property type="match status" value="2"/>
</dbReference>
<dbReference type="SMART" id="SM00086">
    <property type="entry name" value="PAC"/>
    <property type="match status" value="4"/>
</dbReference>
<keyword evidence="3" id="KW-0597">Phosphoprotein</keyword>
<dbReference type="PROSITE" id="PS50112">
    <property type="entry name" value="PAS"/>
    <property type="match status" value="4"/>
</dbReference>